<name>A0A6A5R3T6_AMPQU</name>
<dbReference type="PANTHER" id="PTHR42085">
    <property type="entry name" value="F-BOX DOMAIN-CONTAINING PROTEIN"/>
    <property type="match status" value="1"/>
</dbReference>
<dbReference type="OrthoDB" id="5413827at2759"/>
<dbReference type="EMBL" id="ML979132">
    <property type="protein sequence ID" value="KAF1921838.1"/>
    <property type="molecule type" value="Genomic_DNA"/>
</dbReference>
<proteinExistence type="predicted"/>
<sequence>MMQRGRALFDDTLRGLESNELLQTLPTFLAHFDPNTFTPYPYRPPLEIARQRTTELMSSLNLCVNTEHERLTRLNHEDSPLLRLPAEIRNAIYELVFATSCVAILPAWAVAKTFVGATALLRTCRHMREDTQSLFFSATVFDLSWYRYHDADAMCELPGAKHTKLIRSVRLDEQAMWTIVCRWQQQGRPNRGCTTNKPFPALRHVQVDRAPRKEYFRRVIPLALKDMFRTETLQITYRIASRC</sequence>
<evidence type="ECO:0000313" key="1">
    <source>
        <dbReference type="EMBL" id="KAF1921838.1"/>
    </source>
</evidence>
<accession>A0A6A5R3T6</accession>
<dbReference type="InterPro" id="IPR038883">
    <property type="entry name" value="AN11006-like"/>
</dbReference>
<dbReference type="Proteomes" id="UP000800096">
    <property type="component" value="Unassembled WGS sequence"/>
</dbReference>
<organism evidence="1 2">
    <name type="scientific">Ampelomyces quisqualis</name>
    <name type="common">Powdery mildew agent</name>
    <dbReference type="NCBI Taxonomy" id="50730"/>
    <lineage>
        <taxon>Eukaryota</taxon>
        <taxon>Fungi</taxon>
        <taxon>Dikarya</taxon>
        <taxon>Ascomycota</taxon>
        <taxon>Pezizomycotina</taxon>
        <taxon>Dothideomycetes</taxon>
        <taxon>Pleosporomycetidae</taxon>
        <taxon>Pleosporales</taxon>
        <taxon>Pleosporineae</taxon>
        <taxon>Phaeosphaeriaceae</taxon>
        <taxon>Ampelomyces</taxon>
    </lineage>
</organism>
<evidence type="ECO:0000313" key="2">
    <source>
        <dbReference type="Proteomes" id="UP000800096"/>
    </source>
</evidence>
<keyword evidence="2" id="KW-1185">Reference proteome</keyword>
<dbReference type="PANTHER" id="PTHR42085:SF1">
    <property type="entry name" value="F-BOX DOMAIN-CONTAINING PROTEIN"/>
    <property type="match status" value="1"/>
</dbReference>
<reference evidence="1" key="1">
    <citation type="journal article" date="2020" name="Stud. Mycol.">
        <title>101 Dothideomycetes genomes: a test case for predicting lifestyles and emergence of pathogens.</title>
        <authorList>
            <person name="Haridas S."/>
            <person name="Albert R."/>
            <person name="Binder M."/>
            <person name="Bloem J."/>
            <person name="Labutti K."/>
            <person name="Salamov A."/>
            <person name="Andreopoulos B."/>
            <person name="Baker S."/>
            <person name="Barry K."/>
            <person name="Bills G."/>
            <person name="Bluhm B."/>
            <person name="Cannon C."/>
            <person name="Castanera R."/>
            <person name="Culley D."/>
            <person name="Daum C."/>
            <person name="Ezra D."/>
            <person name="Gonzalez J."/>
            <person name="Henrissat B."/>
            <person name="Kuo A."/>
            <person name="Liang C."/>
            <person name="Lipzen A."/>
            <person name="Lutzoni F."/>
            <person name="Magnuson J."/>
            <person name="Mondo S."/>
            <person name="Nolan M."/>
            <person name="Ohm R."/>
            <person name="Pangilinan J."/>
            <person name="Park H.-J."/>
            <person name="Ramirez L."/>
            <person name="Alfaro M."/>
            <person name="Sun H."/>
            <person name="Tritt A."/>
            <person name="Yoshinaga Y."/>
            <person name="Zwiers L.-H."/>
            <person name="Turgeon B."/>
            <person name="Goodwin S."/>
            <person name="Spatafora J."/>
            <person name="Crous P."/>
            <person name="Grigoriev I."/>
        </authorList>
    </citation>
    <scope>NUCLEOTIDE SEQUENCE</scope>
    <source>
        <strain evidence="1">HMLAC05119</strain>
    </source>
</reference>
<gene>
    <name evidence="1" type="ORF">BDU57DRAFT_563988</name>
</gene>
<evidence type="ECO:0008006" key="3">
    <source>
        <dbReference type="Google" id="ProtNLM"/>
    </source>
</evidence>
<protein>
    <recommendedName>
        <fullName evidence="3">F-box domain-containing protein</fullName>
    </recommendedName>
</protein>
<dbReference type="AlphaFoldDB" id="A0A6A5R3T6"/>